<dbReference type="InterPro" id="IPR003599">
    <property type="entry name" value="Ig_sub"/>
</dbReference>
<dbReference type="GO" id="GO:0070593">
    <property type="term" value="P:dendrite self-avoidance"/>
    <property type="evidence" value="ECO:0007669"/>
    <property type="project" value="TreeGrafter"/>
</dbReference>
<dbReference type="InterPro" id="IPR003598">
    <property type="entry name" value="Ig_sub2"/>
</dbReference>
<protein>
    <recommendedName>
        <fullName evidence="2">Ig-like domain-containing protein</fullName>
    </recommendedName>
</protein>
<dbReference type="InterPro" id="IPR007110">
    <property type="entry name" value="Ig-like_dom"/>
</dbReference>
<dbReference type="PANTHER" id="PTHR10075">
    <property type="entry name" value="BASIGIN RELATED"/>
    <property type="match status" value="1"/>
</dbReference>
<name>A0AAV4QUC4_CAEEX</name>
<dbReference type="GO" id="GO:0098632">
    <property type="term" value="F:cell-cell adhesion mediator activity"/>
    <property type="evidence" value="ECO:0007669"/>
    <property type="project" value="TreeGrafter"/>
</dbReference>
<feature type="domain" description="Ig-like" evidence="2">
    <location>
        <begin position="190"/>
        <end position="269"/>
    </location>
</feature>
<dbReference type="SMART" id="SM00408">
    <property type="entry name" value="IGc2"/>
    <property type="match status" value="2"/>
</dbReference>
<evidence type="ECO:0000259" key="2">
    <source>
        <dbReference type="PROSITE" id="PS50835"/>
    </source>
</evidence>
<dbReference type="InterPro" id="IPR036179">
    <property type="entry name" value="Ig-like_dom_sf"/>
</dbReference>
<keyword evidence="1" id="KW-0393">Immunoglobulin domain</keyword>
<sequence length="275" mass="31319">MRRWYIRANSLLHQSLERLKADTTPEQRKAVANCRQVPPDCLVIIFSLSRHVDHSTRRTSSRRHEDVREGDESSWLFPRANLRLHSKPPKVLHTKEGGSEILECQAGGSPRPHIYWLKNGKQLTKDDLADELELNDDNRPKLNMGSTSSRLYLDCLTAGDEAEYTCIAENSHLRESTTTRVTVSSSDDRSCHDKNNSVKHLELAEGEPKPTIKWLDPFNNEIDPERKLRFEIMSNGDLIISNLKWKDMGNYVCVAENTHGSARAEAFVYPAAPET</sequence>
<proteinExistence type="predicted"/>
<dbReference type="Gene3D" id="2.60.40.10">
    <property type="entry name" value="Immunoglobulins"/>
    <property type="match status" value="2"/>
</dbReference>
<dbReference type="SUPFAM" id="SSF48726">
    <property type="entry name" value="Immunoglobulin"/>
    <property type="match status" value="2"/>
</dbReference>
<dbReference type="GO" id="GO:0007411">
    <property type="term" value="P:axon guidance"/>
    <property type="evidence" value="ECO:0007669"/>
    <property type="project" value="TreeGrafter"/>
</dbReference>
<dbReference type="Pfam" id="PF07679">
    <property type="entry name" value="I-set"/>
    <property type="match status" value="2"/>
</dbReference>
<dbReference type="AlphaFoldDB" id="A0AAV4QUC4"/>
<dbReference type="SMART" id="SM00409">
    <property type="entry name" value="IG"/>
    <property type="match status" value="2"/>
</dbReference>
<keyword evidence="4" id="KW-1185">Reference proteome</keyword>
<dbReference type="GO" id="GO:0030424">
    <property type="term" value="C:axon"/>
    <property type="evidence" value="ECO:0007669"/>
    <property type="project" value="TreeGrafter"/>
</dbReference>
<evidence type="ECO:0000313" key="4">
    <source>
        <dbReference type="Proteomes" id="UP001054945"/>
    </source>
</evidence>
<dbReference type="Proteomes" id="UP001054945">
    <property type="component" value="Unassembled WGS sequence"/>
</dbReference>
<accession>A0AAV4QUC4</accession>
<organism evidence="3 4">
    <name type="scientific">Caerostris extrusa</name>
    <name type="common">Bark spider</name>
    <name type="synonym">Caerostris bankana</name>
    <dbReference type="NCBI Taxonomy" id="172846"/>
    <lineage>
        <taxon>Eukaryota</taxon>
        <taxon>Metazoa</taxon>
        <taxon>Ecdysozoa</taxon>
        <taxon>Arthropoda</taxon>
        <taxon>Chelicerata</taxon>
        <taxon>Arachnida</taxon>
        <taxon>Araneae</taxon>
        <taxon>Araneomorphae</taxon>
        <taxon>Entelegynae</taxon>
        <taxon>Araneoidea</taxon>
        <taxon>Araneidae</taxon>
        <taxon>Caerostris</taxon>
    </lineage>
</organism>
<dbReference type="InterPro" id="IPR013098">
    <property type="entry name" value="Ig_I-set"/>
</dbReference>
<dbReference type="GO" id="GO:0005886">
    <property type="term" value="C:plasma membrane"/>
    <property type="evidence" value="ECO:0007669"/>
    <property type="project" value="TreeGrafter"/>
</dbReference>
<reference evidence="3 4" key="1">
    <citation type="submission" date="2021-06" db="EMBL/GenBank/DDBJ databases">
        <title>Caerostris extrusa draft genome.</title>
        <authorList>
            <person name="Kono N."/>
            <person name="Arakawa K."/>
        </authorList>
    </citation>
    <scope>NUCLEOTIDE SEQUENCE [LARGE SCALE GENOMIC DNA]</scope>
</reference>
<evidence type="ECO:0000256" key="1">
    <source>
        <dbReference type="ARBA" id="ARBA00023319"/>
    </source>
</evidence>
<feature type="domain" description="Ig-like" evidence="2">
    <location>
        <begin position="78"/>
        <end position="184"/>
    </location>
</feature>
<dbReference type="EMBL" id="BPLR01006888">
    <property type="protein sequence ID" value="GIY13065.1"/>
    <property type="molecule type" value="Genomic_DNA"/>
</dbReference>
<dbReference type="InterPro" id="IPR013783">
    <property type="entry name" value="Ig-like_fold"/>
</dbReference>
<dbReference type="PANTHER" id="PTHR10075:SF100">
    <property type="entry name" value="FASCICLIN-2"/>
    <property type="match status" value="1"/>
</dbReference>
<comment type="caution">
    <text evidence="3">The sequence shown here is derived from an EMBL/GenBank/DDBJ whole genome shotgun (WGS) entry which is preliminary data.</text>
</comment>
<dbReference type="PROSITE" id="PS50835">
    <property type="entry name" value="IG_LIKE"/>
    <property type="match status" value="2"/>
</dbReference>
<dbReference type="GO" id="GO:0007156">
    <property type="term" value="P:homophilic cell adhesion via plasma membrane adhesion molecules"/>
    <property type="evidence" value="ECO:0007669"/>
    <property type="project" value="TreeGrafter"/>
</dbReference>
<gene>
    <name evidence="3" type="primary">ImpL2</name>
    <name evidence="3" type="ORF">CEXT_686661</name>
</gene>
<evidence type="ECO:0000313" key="3">
    <source>
        <dbReference type="EMBL" id="GIY13065.1"/>
    </source>
</evidence>